<reference evidence="3" key="1">
    <citation type="submission" date="2013-01" db="EMBL/GenBank/DDBJ databases">
        <title>Draft Genome Sequence of a Mulberry Tree, Morus notabilis C.K. Schneid.</title>
        <authorList>
            <person name="He N."/>
            <person name="Zhao S."/>
        </authorList>
    </citation>
    <scope>NUCLEOTIDE SEQUENCE</scope>
</reference>
<evidence type="ECO:0000313" key="2">
    <source>
        <dbReference type="EMBL" id="EXB30463.1"/>
    </source>
</evidence>
<dbReference type="OrthoDB" id="1709562at2759"/>
<dbReference type="STRING" id="981085.W9QLI7"/>
<gene>
    <name evidence="2" type="ORF">L484_006011</name>
</gene>
<dbReference type="PANTHER" id="PTHR33356">
    <property type="entry name" value="TIP41-LIKE PROTEIN"/>
    <property type="match status" value="1"/>
</dbReference>
<dbReference type="KEGG" id="mnt:21389460"/>
<dbReference type="eggNOG" id="ENOG502RZB2">
    <property type="taxonomic scope" value="Eukaryota"/>
</dbReference>
<feature type="compositionally biased region" description="Low complexity" evidence="1">
    <location>
        <begin position="130"/>
        <end position="141"/>
    </location>
</feature>
<feature type="compositionally biased region" description="Basic and acidic residues" evidence="1">
    <location>
        <begin position="31"/>
        <end position="44"/>
    </location>
</feature>
<keyword evidence="3" id="KW-1185">Reference proteome</keyword>
<feature type="region of interest" description="Disordered" evidence="1">
    <location>
        <begin position="130"/>
        <end position="152"/>
    </location>
</feature>
<sequence length="370" mass="41657">MAVDLHQAGELLLCPREFQLPPDQNDIGLGDADHSAEKPFENDNQKLPIWDFEATNYYGPSSSSDHSSELASSTTETETDCIAELTREMTRCMIRDHEKRRFPITGPEKTQETWDFGGWPYTTQIWSPFGSSYESTEGSSSQEPTPPATPAVEKRHVWDSNNVDITANMEKMNVKDEGSKYFTSQSLPTKPISAPVDAPTLDNKIRAFQLCRMKQEQLLRQQSMVKQQLELHENHLQYVMKKEKARQPWSNWMNQQQGSGMRAVFLGGSGAKTGSGGTGVFLPCVIGDTSQSRKKKGSSPVLIPAKVMQALKVHFDRMGNLSRQNTTNFPMQHDTYKAEKDGIYAQKMHVSRAVPAMNQNDMGLPQDWTY</sequence>
<organism evidence="2 3">
    <name type="scientific">Morus notabilis</name>
    <dbReference type="NCBI Taxonomy" id="981085"/>
    <lineage>
        <taxon>Eukaryota</taxon>
        <taxon>Viridiplantae</taxon>
        <taxon>Streptophyta</taxon>
        <taxon>Embryophyta</taxon>
        <taxon>Tracheophyta</taxon>
        <taxon>Spermatophyta</taxon>
        <taxon>Magnoliopsida</taxon>
        <taxon>eudicotyledons</taxon>
        <taxon>Gunneridae</taxon>
        <taxon>Pentapetalae</taxon>
        <taxon>rosids</taxon>
        <taxon>fabids</taxon>
        <taxon>Rosales</taxon>
        <taxon>Moraceae</taxon>
        <taxon>Moreae</taxon>
        <taxon>Morus</taxon>
    </lineage>
</organism>
<evidence type="ECO:0000313" key="3">
    <source>
        <dbReference type="Proteomes" id="UP000030645"/>
    </source>
</evidence>
<dbReference type="AlphaFoldDB" id="W9QLI7"/>
<proteinExistence type="predicted"/>
<name>W9QLI7_9ROSA</name>
<accession>W9QLI7</accession>
<dbReference type="PANTHER" id="PTHR33356:SF16">
    <property type="entry name" value="G PATCH DOMAIN PROTEIN"/>
    <property type="match status" value="1"/>
</dbReference>
<protein>
    <submittedName>
        <fullName evidence="2">Uncharacterized protein</fullName>
    </submittedName>
</protein>
<dbReference type="Proteomes" id="UP000030645">
    <property type="component" value="Unassembled WGS sequence"/>
</dbReference>
<dbReference type="EMBL" id="KE343491">
    <property type="protein sequence ID" value="EXB30463.1"/>
    <property type="molecule type" value="Genomic_DNA"/>
</dbReference>
<feature type="region of interest" description="Disordered" evidence="1">
    <location>
        <begin position="23"/>
        <end position="44"/>
    </location>
</feature>
<evidence type="ECO:0000256" key="1">
    <source>
        <dbReference type="SAM" id="MobiDB-lite"/>
    </source>
</evidence>